<comment type="subcellular location">
    <subcellularLocation>
        <location evidence="1">Membrane</location>
        <topology evidence="1">Multi-pass membrane protein</topology>
    </subcellularLocation>
</comment>
<keyword evidence="3" id="KW-0813">Transport</keyword>
<keyword evidence="10" id="KW-1185">Reference proteome</keyword>
<dbReference type="EMBL" id="CANTFL010000320">
    <property type="protein sequence ID" value="CAI5720650.1"/>
    <property type="molecule type" value="Genomic_DNA"/>
</dbReference>
<feature type="transmembrane region" description="Helical" evidence="8">
    <location>
        <begin position="266"/>
        <end position="286"/>
    </location>
</feature>
<dbReference type="PANTHER" id="PTHR31585">
    <property type="entry name" value="FOLATE-BIOPTERIN TRANSPORTER 1, CHLOROPLASTIC"/>
    <property type="match status" value="1"/>
</dbReference>
<dbReference type="InterPro" id="IPR039309">
    <property type="entry name" value="BT1"/>
</dbReference>
<evidence type="ECO:0008006" key="11">
    <source>
        <dbReference type="Google" id="ProtNLM"/>
    </source>
</evidence>
<feature type="transmembrane region" description="Helical" evidence="8">
    <location>
        <begin position="520"/>
        <end position="541"/>
    </location>
</feature>
<comment type="caution">
    <text evidence="9">The sequence shown here is derived from an EMBL/GenBank/DDBJ whole genome shotgun (WGS) entry which is preliminary data.</text>
</comment>
<dbReference type="PANTHER" id="PTHR31585:SF5">
    <property type="entry name" value="RNA-BINDING S4 DOMAIN-CONTAINING PROTEIN"/>
    <property type="match status" value="1"/>
</dbReference>
<evidence type="ECO:0000256" key="7">
    <source>
        <dbReference type="SAM" id="MobiDB-lite"/>
    </source>
</evidence>
<reference evidence="9" key="1">
    <citation type="submission" date="2022-12" db="EMBL/GenBank/DDBJ databases">
        <authorList>
            <person name="Webb A."/>
        </authorList>
    </citation>
    <scope>NUCLEOTIDE SEQUENCE</scope>
    <source>
        <strain evidence="9">Hp1</strain>
    </source>
</reference>
<organism evidence="9 10">
    <name type="scientific">Hyaloperonospora brassicae</name>
    <name type="common">Brassica downy mildew</name>
    <name type="synonym">Peronospora brassicae</name>
    <dbReference type="NCBI Taxonomy" id="162125"/>
    <lineage>
        <taxon>Eukaryota</taxon>
        <taxon>Sar</taxon>
        <taxon>Stramenopiles</taxon>
        <taxon>Oomycota</taxon>
        <taxon>Peronosporomycetes</taxon>
        <taxon>Peronosporales</taxon>
        <taxon>Peronosporaceae</taxon>
        <taxon>Hyaloperonospora</taxon>
    </lineage>
</organism>
<evidence type="ECO:0000256" key="5">
    <source>
        <dbReference type="ARBA" id="ARBA00022989"/>
    </source>
</evidence>
<proteinExistence type="inferred from homology"/>
<evidence type="ECO:0000256" key="4">
    <source>
        <dbReference type="ARBA" id="ARBA00022692"/>
    </source>
</evidence>
<keyword evidence="4 8" id="KW-0812">Transmembrane</keyword>
<keyword evidence="5 8" id="KW-1133">Transmembrane helix</keyword>
<feature type="compositionally biased region" description="Basic and acidic residues" evidence="7">
    <location>
        <begin position="21"/>
        <end position="40"/>
    </location>
</feature>
<dbReference type="Proteomes" id="UP001162031">
    <property type="component" value="Unassembled WGS sequence"/>
</dbReference>
<evidence type="ECO:0000256" key="6">
    <source>
        <dbReference type="ARBA" id="ARBA00023136"/>
    </source>
</evidence>
<evidence type="ECO:0000256" key="1">
    <source>
        <dbReference type="ARBA" id="ARBA00004141"/>
    </source>
</evidence>
<sequence length="604" mass="64547">MGPFSDPSAKVLMERVSRCSLSRHDQRNERLPSAPEHAKDAAAAADATTPSGTFTVLGSPLLPTEQQSLPRELQNPCAVVVSLWNRRCFGLAVHSVAMGIVSTVLPLCVYPFLTCHLNMDGTQTLSARALLGLPWALKPLLALCIQCAPWGSGVRYRSAMHVGWSLTAAALVAIFFVQDQPTPYFIDRTLVGTPLDRLSMAQRTRAINADAPSQGAVYILLMSVASVGYVFADAAADDLLPDVAAHVFGPLSARPETTALETVLTAYRVGATLASLLFMGVALSGSDYGGDFGFTLEYTQVMLVTGLVATVPAVLLGWTVSESASARRSVRQSFRETWAVVRDRRLHRVLCCRFVGGVCAGTSATAVYPVAFYYAGVQPLNDTVVSFVAIVVVLGALQWVRTKEWAVDYRAVLLVATVATLALDSGATMFTTWDVVRSQWLWIGLPVLEAMPSALDYTITTGVVAEIADERAQAVVRGLVTSVAFVAGPMGVAVSKFVDAQVNVTNEAVMTDTTRVRTHITLTFCIAYAMQLLALLWLVALPKEKARESLPPQAVVKARGDISTVRALGLFAVLSTSFLFVVAVHALSVYGPTSCLVLAGGKGC</sequence>
<dbReference type="Gene3D" id="1.20.1250.20">
    <property type="entry name" value="MFS general substrate transporter like domains"/>
    <property type="match status" value="1"/>
</dbReference>
<feature type="transmembrane region" description="Helical" evidence="8">
    <location>
        <begin position="159"/>
        <end position="177"/>
    </location>
</feature>
<feature type="transmembrane region" description="Helical" evidence="8">
    <location>
        <begin position="567"/>
        <end position="590"/>
    </location>
</feature>
<accession>A0AAV0TEI4</accession>
<evidence type="ECO:0000256" key="8">
    <source>
        <dbReference type="SAM" id="Phobius"/>
    </source>
</evidence>
<evidence type="ECO:0000313" key="10">
    <source>
        <dbReference type="Proteomes" id="UP001162031"/>
    </source>
</evidence>
<comment type="similarity">
    <text evidence="2">Belongs to the major facilitator superfamily. Folate-biopterin transporter (TC 2.A.71) family.</text>
</comment>
<feature type="region of interest" description="Disordered" evidence="7">
    <location>
        <begin position="21"/>
        <end position="51"/>
    </location>
</feature>
<evidence type="ECO:0000313" key="9">
    <source>
        <dbReference type="EMBL" id="CAI5720650.1"/>
    </source>
</evidence>
<keyword evidence="6 8" id="KW-0472">Membrane</keyword>
<feature type="transmembrane region" description="Helical" evidence="8">
    <location>
        <begin position="412"/>
        <end position="433"/>
    </location>
</feature>
<dbReference type="InterPro" id="IPR036259">
    <property type="entry name" value="MFS_trans_sf"/>
</dbReference>
<feature type="transmembrane region" description="Helical" evidence="8">
    <location>
        <begin position="91"/>
        <end position="113"/>
    </location>
</feature>
<dbReference type="GO" id="GO:0016020">
    <property type="term" value="C:membrane"/>
    <property type="evidence" value="ECO:0007669"/>
    <property type="project" value="UniProtKB-SubCell"/>
</dbReference>
<feature type="transmembrane region" description="Helical" evidence="8">
    <location>
        <begin position="350"/>
        <end position="371"/>
    </location>
</feature>
<gene>
    <name evidence="9" type="ORF">HBR001_LOCUS2435</name>
</gene>
<feature type="transmembrane region" description="Helical" evidence="8">
    <location>
        <begin position="383"/>
        <end position="400"/>
    </location>
</feature>
<dbReference type="AlphaFoldDB" id="A0AAV0TEI4"/>
<protein>
    <recommendedName>
        <fullName evidence="11">Transmembrane protein</fullName>
    </recommendedName>
</protein>
<evidence type="ECO:0000256" key="3">
    <source>
        <dbReference type="ARBA" id="ARBA00022448"/>
    </source>
</evidence>
<name>A0AAV0TEI4_HYABA</name>
<dbReference type="SUPFAM" id="SSF103473">
    <property type="entry name" value="MFS general substrate transporter"/>
    <property type="match status" value="1"/>
</dbReference>
<feature type="transmembrane region" description="Helical" evidence="8">
    <location>
        <begin position="298"/>
        <end position="321"/>
    </location>
</feature>
<evidence type="ECO:0000256" key="2">
    <source>
        <dbReference type="ARBA" id="ARBA00007015"/>
    </source>
</evidence>